<name>A0A1H4FJ62_9FLAO</name>
<organism evidence="2 3">
    <name type="scientific">Flavobacterium gillisiae</name>
    <dbReference type="NCBI Taxonomy" id="150146"/>
    <lineage>
        <taxon>Bacteria</taxon>
        <taxon>Pseudomonadati</taxon>
        <taxon>Bacteroidota</taxon>
        <taxon>Flavobacteriia</taxon>
        <taxon>Flavobacteriales</taxon>
        <taxon>Flavobacteriaceae</taxon>
        <taxon>Flavobacterium</taxon>
    </lineage>
</organism>
<evidence type="ECO:0000313" key="2">
    <source>
        <dbReference type="EMBL" id="SEA97097.1"/>
    </source>
</evidence>
<dbReference type="RefSeq" id="WP_091092697.1">
    <property type="nucleotide sequence ID" value="NZ_FNRD01000013.1"/>
</dbReference>
<keyword evidence="3" id="KW-1185">Reference proteome</keyword>
<proteinExistence type="predicted"/>
<feature type="transmembrane region" description="Helical" evidence="1">
    <location>
        <begin position="38"/>
        <end position="56"/>
    </location>
</feature>
<protein>
    <submittedName>
        <fullName evidence="2">Uncharacterized protein</fullName>
    </submittedName>
</protein>
<dbReference type="OrthoDB" id="769570at2"/>
<keyword evidence="1" id="KW-1133">Transmembrane helix</keyword>
<dbReference type="EMBL" id="FNRD01000013">
    <property type="protein sequence ID" value="SEA97097.1"/>
    <property type="molecule type" value="Genomic_DNA"/>
</dbReference>
<gene>
    <name evidence="2" type="ORF">SAMN05443667_113142</name>
</gene>
<dbReference type="Proteomes" id="UP000198951">
    <property type="component" value="Unassembled WGS sequence"/>
</dbReference>
<keyword evidence="1" id="KW-0812">Transmembrane</keyword>
<evidence type="ECO:0000313" key="3">
    <source>
        <dbReference type="Proteomes" id="UP000198951"/>
    </source>
</evidence>
<accession>A0A1H4FJ62</accession>
<feature type="transmembrane region" description="Helical" evidence="1">
    <location>
        <begin position="6"/>
        <end position="26"/>
    </location>
</feature>
<reference evidence="3" key="1">
    <citation type="submission" date="2016-10" db="EMBL/GenBank/DDBJ databases">
        <authorList>
            <person name="Varghese N."/>
            <person name="Submissions S."/>
        </authorList>
    </citation>
    <scope>NUCLEOTIDE SEQUENCE [LARGE SCALE GENOMIC DNA]</scope>
    <source>
        <strain evidence="3">DSM 22376</strain>
    </source>
</reference>
<sequence length="180" mass="21511">MGFGFNLFFIFILLPLSVILLLIWLFSKKKVFGKTLGAIWFGIIGLVVFSGTIQWLTAKTELDKEDYYGQYIIDRDFFKGKQANWQYDKYRFEIKQNDSLYFYVTDKERVLKTYKGTISTTEPYIYKSVRLIINMEQPTIHIIKSNPTTYRSAWSFYLVFYSDKFDNMYFKKGNWKPLND</sequence>
<evidence type="ECO:0000256" key="1">
    <source>
        <dbReference type="SAM" id="Phobius"/>
    </source>
</evidence>
<keyword evidence="1" id="KW-0472">Membrane</keyword>
<dbReference type="AlphaFoldDB" id="A0A1H4FJ62"/>